<dbReference type="GeneTree" id="ENSGT00940000177553"/>
<accession>A0A3B4DY08</accession>
<proteinExistence type="predicted"/>
<reference evidence="1" key="2">
    <citation type="submission" date="2025-08" db="UniProtKB">
        <authorList>
            <consortium name="Ensembl"/>
        </authorList>
    </citation>
    <scope>IDENTIFICATION</scope>
</reference>
<reference evidence="1 2" key="1">
    <citation type="submission" date="2020-10" db="EMBL/GenBank/DDBJ databases">
        <title>Pygocentrus nattereri (red-bellied piranha) genome, fPygNat1, primary haplotype.</title>
        <authorList>
            <person name="Myers G."/>
            <person name="Meyer A."/>
            <person name="Karagic N."/>
            <person name="Pippel M."/>
            <person name="Winkler S."/>
            <person name="Tracey A."/>
            <person name="Wood J."/>
            <person name="Formenti G."/>
            <person name="Howe K."/>
            <person name="Fedrigo O."/>
            <person name="Jarvis E.D."/>
        </authorList>
    </citation>
    <scope>NUCLEOTIDE SEQUENCE [LARGE SCALE GENOMIC DNA]</scope>
</reference>
<dbReference type="Proteomes" id="UP001501920">
    <property type="component" value="Chromosome 11"/>
</dbReference>
<evidence type="ECO:0000313" key="2">
    <source>
        <dbReference type="Proteomes" id="UP001501920"/>
    </source>
</evidence>
<dbReference type="AlphaFoldDB" id="A0A3B4DY08"/>
<keyword evidence="2" id="KW-1185">Reference proteome</keyword>
<dbReference type="Ensembl" id="ENSPNAT00000000329.2">
    <property type="protein sequence ID" value="ENSPNAP00000028310.2"/>
    <property type="gene ID" value="ENSPNAG00000013917.2"/>
</dbReference>
<evidence type="ECO:0000313" key="1">
    <source>
        <dbReference type="Ensembl" id="ENSPNAP00000028310.2"/>
    </source>
</evidence>
<protein>
    <recommendedName>
        <fullName evidence="3">UPAR/Ly6 domain-containing protein</fullName>
    </recommendedName>
</protein>
<reference evidence="1" key="3">
    <citation type="submission" date="2025-09" db="UniProtKB">
        <authorList>
            <consortium name="Ensembl"/>
        </authorList>
    </citation>
    <scope>IDENTIFICATION</scope>
</reference>
<sequence length="109" mass="11515">MHTTTFIIQRNTSTTYINMRLCACLLCRCNVTAIHPSVAFNLTGALNFYTSGCINSTNCVTTTGTVLGVGYTVTQTCCSTDLCNGASSVRLPLTAAVGAALLATTWSFM</sequence>
<organism evidence="1 2">
    <name type="scientific">Pygocentrus nattereri</name>
    <name type="common">Red-bellied piranha</name>
    <dbReference type="NCBI Taxonomy" id="42514"/>
    <lineage>
        <taxon>Eukaryota</taxon>
        <taxon>Metazoa</taxon>
        <taxon>Chordata</taxon>
        <taxon>Craniata</taxon>
        <taxon>Vertebrata</taxon>
        <taxon>Euteleostomi</taxon>
        <taxon>Actinopterygii</taxon>
        <taxon>Neopterygii</taxon>
        <taxon>Teleostei</taxon>
        <taxon>Ostariophysi</taxon>
        <taxon>Characiformes</taxon>
        <taxon>Characoidei</taxon>
        <taxon>Pygocentrus</taxon>
    </lineage>
</organism>
<evidence type="ECO:0008006" key="3">
    <source>
        <dbReference type="Google" id="ProtNLM"/>
    </source>
</evidence>
<name>A0A3B4DY08_PYGNA</name>